<dbReference type="EMBL" id="WIXE01019987">
    <property type="protein sequence ID" value="KAK5969577.1"/>
    <property type="molecule type" value="Genomic_DNA"/>
</dbReference>
<comment type="caution">
    <text evidence="2">The sequence shown here is derived from an EMBL/GenBank/DDBJ whole genome shotgun (WGS) entry which is preliminary data.</text>
</comment>
<keyword evidence="3" id="KW-1185">Reference proteome</keyword>
<proteinExistence type="predicted"/>
<feature type="non-terminal residue" evidence="2">
    <location>
        <position position="75"/>
    </location>
</feature>
<gene>
    <name evidence="2" type="ORF">GCK32_018262</name>
</gene>
<reference evidence="2 3" key="1">
    <citation type="submission" date="2019-10" db="EMBL/GenBank/DDBJ databases">
        <title>Assembly and Annotation for the nematode Trichostrongylus colubriformis.</title>
        <authorList>
            <person name="Martin J."/>
        </authorList>
    </citation>
    <scope>NUCLEOTIDE SEQUENCE [LARGE SCALE GENOMIC DNA]</scope>
    <source>
        <strain evidence="2">G859</strain>
        <tissue evidence="2">Whole worm</tissue>
    </source>
</reference>
<evidence type="ECO:0000313" key="3">
    <source>
        <dbReference type="Proteomes" id="UP001331761"/>
    </source>
</evidence>
<protein>
    <submittedName>
        <fullName evidence="2">Uncharacterized protein</fullName>
    </submittedName>
</protein>
<dbReference type="Proteomes" id="UP001331761">
    <property type="component" value="Unassembled WGS sequence"/>
</dbReference>
<organism evidence="2 3">
    <name type="scientific">Trichostrongylus colubriformis</name>
    <name type="common">Black scour worm</name>
    <dbReference type="NCBI Taxonomy" id="6319"/>
    <lineage>
        <taxon>Eukaryota</taxon>
        <taxon>Metazoa</taxon>
        <taxon>Ecdysozoa</taxon>
        <taxon>Nematoda</taxon>
        <taxon>Chromadorea</taxon>
        <taxon>Rhabditida</taxon>
        <taxon>Rhabditina</taxon>
        <taxon>Rhabditomorpha</taxon>
        <taxon>Strongyloidea</taxon>
        <taxon>Trichostrongylidae</taxon>
        <taxon>Trichostrongylus</taxon>
    </lineage>
</organism>
<accession>A0AAN8F048</accession>
<sequence>MLEEFMCFSTQSESTKDKKQGQFIVESSECGRTKMSSSKKEAFPQASTPTPEFNREKHKLEVKKMKLKKQKRRMK</sequence>
<dbReference type="AlphaFoldDB" id="A0AAN8F048"/>
<feature type="region of interest" description="Disordered" evidence="1">
    <location>
        <begin position="30"/>
        <end position="57"/>
    </location>
</feature>
<evidence type="ECO:0000256" key="1">
    <source>
        <dbReference type="SAM" id="MobiDB-lite"/>
    </source>
</evidence>
<evidence type="ECO:0000313" key="2">
    <source>
        <dbReference type="EMBL" id="KAK5969577.1"/>
    </source>
</evidence>
<name>A0AAN8F048_TRICO</name>